<dbReference type="PANTHER" id="PTHR12651">
    <property type="entry name" value="26S PROTEASOME NON-ATPASE REGULATORY SUBUNIT 9"/>
    <property type="match status" value="1"/>
</dbReference>
<dbReference type="GO" id="GO:0070682">
    <property type="term" value="P:proteasome regulatory particle assembly"/>
    <property type="evidence" value="ECO:0007669"/>
    <property type="project" value="InterPro"/>
</dbReference>
<proteinExistence type="predicted"/>
<dbReference type="AlphaFoldDB" id="A0A0M9FWZ3"/>
<dbReference type="SUPFAM" id="SSF50156">
    <property type="entry name" value="PDZ domain-like"/>
    <property type="match status" value="1"/>
</dbReference>
<dbReference type="GO" id="GO:0005737">
    <property type="term" value="C:cytoplasm"/>
    <property type="evidence" value="ECO:0007669"/>
    <property type="project" value="TreeGrafter"/>
</dbReference>
<reference evidence="4 5" key="1">
    <citation type="submission" date="2015-07" db="EMBL/GenBank/DDBJ databases">
        <title>High-quality genome of monoxenous trypanosomatid Leptomonas pyrrhocoris.</title>
        <authorList>
            <person name="Flegontov P."/>
            <person name="Butenko A."/>
            <person name="Firsov S."/>
            <person name="Vlcek C."/>
            <person name="Logacheva M.D."/>
            <person name="Field M."/>
            <person name="Filatov D."/>
            <person name="Flegontova O."/>
            <person name="Gerasimov E."/>
            <person name="Jackson A.P."/>
            <person name="Kelly S."/>
            <person name="Opperdoes F."/>
            <person name="O'Reilly A."/>
            <person name="Votypka J."/>
            <person name="Yurchenko V."/>
            <person name="Lukes J."/>
        </authorList>
    </citation>
    <scope>NUCLEOTIDE SEQUENCE [LARGE SCALE GENOMIC DNA]</scope>
    <source>
        <strain evidence="4">H10</strain>
    </source>
</reference>
<sequence length="254" mass="27883">MSDAAREAGGANGDERTAPVSPSPPIEEMDADTMRSELRRLDEEKARLERQLTEALQYLASTPVGLHKRLVDDEGFPRSDCDLYAVRVARNTADSTRNDLRALSEKMYALLNALHHSTQEEAELQMVQDAASRRQRQVTAEKRAQRMAEVQRVRKLPPCLVVAKVDSGSPAEEAGLGTGMRILQYGAITKAELAAEGLQALMKETTSHAGEPITVWVQKPGELEDDPTDLVLVPQRWSGPGLLGCALDLCEAQR</sequence>
<dbReference type="InterPro" id="IPR036034">
    <property type="entry name" value="PDZ_sf"/>
</dbReference>
<dbReference type="GO" id="GO:0000502">
    <property type="term" value="C:proteasome complex"/>
    <property type="evidence" value="ECO:0007669"/>
    <property type="project" value="UniProtKB-KW"/>
</dbReference>
<dbReference type="EMBL" id="LGTL01000015">
    <property type="protein sequence ID" value="KPA77800.1"/>
    <property type="molecule type" value="Genomic_DNA"/>
</dbReference>
<evidence type="ECO:0000259" key="3">
    <source>
        <dbReference type="Pfam" id="PF18265"/>
    </source>
</evidence>
<name>A0A0M9FWZ3_LEPPY</name>
<dbReference type="RefSeq" id="XP_015656239.1">
    <property type="nucleotide sequence ID" value="XM_015804946.1"/>
</dbReference>
<keyword evidence="4" id="KW-0647">Proteasome</keyword>
<evidence type="ECO:0000313" key="4">
    <source>
        <dbReference type="EMBL" id="KPA77800.1"/>
    </source>
</evidence>
<evidence type="ECO:0000256" key="2">
    <source>
        <dbReference type="SAM" id="MobiDB-lite"/>
    </source>
</evidence>
<dbReference type="Proteomes" id="UP000037923">
    <property type="component" value="Unassembled WGS sequence"/>
</dbReference>
<dbReference type="GeneID" id="26906910"/>
<keyword evidence="1" id="KW-0143">Chaperone</keyword>
<organism evidence="4 5">
    <name type="scientific">Leptomonas pyrrhocoris</name>
    <name type="common">Firebug parasite</name>
    <dbReference type="NCBI Taxonomy" id="157538"/>
    <lineage>
        <taxon>Eukaryota</taxon>
        <taxon>Discoba</taxon>
        <taxon>Euglenozoa</taxon>
        <taxon>Kinetoplastea</taxon>
        <taxon>Metakinetoplastina</taxon>
        <taxon>Trypanosomatida</taxon>
        <taxon>Trypanosomatidae</taxon>
        <taxon>Leishmaniinae</taxon>
        <taxon>Leptomonas</taxon>
    </lineage>
</organism>
<keyword evidence="5" id="KW-1185">Reference proteome</keyword>
<dbReference type="GO" id="GO:0005634">
    <property type="term" value="C:nucleus"/>
    <property type="evidence" value="ECO:0007669"/>
    <property type="project" value="TreeGrafter"/>
</dbReference>
<dbReference type="OrthoDB" id="72325at2759"/>
<dbReference type="OMA" id="DWGGRGM"/>
<accession>A0A0M9FWZ3</accession>
<dbReference type="Pfam" id="PF18265">
    <property type="entry name" value="Nas2_N"/>
    <property type="match status" value="1"/>
</dbReference>
<dbReference type="PANTHER" id="PTHR12651:SF1">
    <property type="entry name" value="26S PROTEASOME NON-ATPASE REGULATORY SUBUNIT 9"/>
    <property type="match status" value="1"/>
</dbReference>
<dbReference type="RefSeq" id="XP_015656240.1">
    <property type="nucleotide sequence ID" value="XM_015804947.1"/>
</dbReference>
<feature type="region of interest" description="Disordered" evidence="2">
    <location>
        <begin position="1"/>
        <end position="37"/>
    </location>
</feature>
<dbReference type="InterPro" id="IPR040815">
    <property type="entry name" value="Nas2_N"/>
</dbReference>
<dbReference type="InterPro" id="IPR035269">
    <property type="entry name" value="PSMD9"/>
</dbReference>
<comment type="caution">
    <text evidence="4">The sequence shown here is derived from an EMBL/GenBank/DDBJ whole genome shotgun (WGS) entry which is preliminary data.</text>
</comment>
<dbReference type="VEuPathDB" id="TriTrypDB:LpyrH10_15_0340"/>
<protein>
    <submittedName>
        <fullName evidence="4">Putative proteasome 26S non-ATPase subunit 9</fullName>
    </submittedName>
</protein>
<evidence type="ECO:0000256" key="1">
    <source>
        <dbReference type="ARBA" id="ARBA00023186"/>
    </source>
</evidence>
<dbReference type="Gene3D" id="2.30.42.10">
    <property type="match status" value="1"/>
</dbReference>
<gene>
    <name evidence="4" type="ORF">ABB37_06624</name>
</gene>
<feature type="domain" description="Nas2 N-terminal" evidence="3">
    <location>
        <begin position="38"/>
        <end position="115"/>
    </location>
</feature>
<evidence type="ECO:0000313" key="5">
    <source>
        <dbReference type="Proteomes" id="UP000037923"/>
    </source>
</evidence>
<dbReference type="EMBL" id="LGTL01000015">
    <property type="protein sequence ID" value="KPA77801.1"/>
    <property type="molecule type" value="Genomic_DNA"/>
</dbReference>
<dbReference type="Gene3D" id="6.10.140.1710">
    <property type="match status" value="1"/>
</dbReference>